<accession>A0ABS1GAM9</accession>
<comment type="caution">
    <text evidence="1">The sequence shown here is derived from an EMBL/GenBank/DDBJ whole genome shotgun (WGS) entry which is preliminary data.</text>
</comment>
<sequence>MKNYRYQGYNVDSGSLLLNQTNVDKLYETQEKILRLTLKLKSLLLLTIENIVIKIVLV</sequence>
<dbReference type="RefSeq" id="WP_200150931.1">
    <property type="nucleotide sequence ID" value="NZ_JACTRU010000003.1"/>
</dbReference>
<keyword evidence="2" id="KW-1185">Reference proteome</keyword>
<dbReference type="EMBL" id="JACTSG010000001">
    <property type="protein sequence ID" value="MBK2301713.1"/>
    <property type="molecule type" value="Genomic_DNA"/>
</dbReference>
<protein>
    <submittedName>
        <fullName evidence="1">Uncharacterized protein</fullName>
    </submittedName>
</protein>
<gene>
    <name evidence="1" type="ORF">IBE52_02195</name>
</gene>
<proteinExistence type="predicted"/>
<evidence type="ECO:0000313" key="2">
    <source>
        <dbReference type="Proteomes" id="UP000760407"/>
    </source>
</evidence>
<evidence type="ECO:0000313" key="1">
    <source>
        <dbReference type="EMBL" id="MBK2301713.1"/>
    </source>
</evidence>
<name>A0ABS1GAM9_9GAMM</name>
<organism evidence="1 2">
    <name type="scientific">Francisella philomiragia</name>
    <dbReference type="NCBI Taxonomy" id="28110"/>
    <lineage>
        <taxon>Bacteria</taxon>
        <taxon>Pseudomonadati</taxon>
        <taxon>Pseudomonadota</taxon>
        <taxon>Gammaproteobacteria</taxon>
        <taxon>Thiotrichales</taxon>
        <taxon>Francisellaceae</taxon>
        <taxon>Francisella</taxon>
    </lineage>
</organism>
<dbReference type="Proteomes" id="UP000760407">
    <property type="component" value="Unassembled WGS sequence"/>
</dbReference>
<reference evidence="1 2" key="1">
    <citation type="submission" date="2020-08" db="EMBL/GenBank/DDBJ databases">
        <title>Comparative genomics of Francisella species.</title>
        <authorList>
            <person name="Sahl J."/>
            <person name="Sjodin A."/>
            <person name="Wagner D."/>
            <person name="Forsman M."/>
        </authorList>
    </citation>
    <scope>NUCLEOTIDE SEQUENCE [LARGE SCALE GENOMIC DNA]</scope>
    <source>
        <strain evidence="1 2">F1093</strain>
    </source>
</reference>